<name>A0A6H5HI49_9HEMI</name>
<feature type="domain" description="Histone acetyltransferase type B catalytic subunit C-terminal" evidence="2">
    <location>
        <begin position="68"/>
        <end position="108"/>
    </location>
</feature>
<proteinExistence type="predicted"/>
<protein>
    <recommendedName>
        <fullName evidence="1">Histone acetyltransferase type B catalytic subunit</fullName>
    </recommendedName>
</protein>
<dbReference type="InterPro" id="IPR016181">
    <property type="entry name" value="Acyl_CoA_acyltransferase"/>
</dbReference>
<evidence type="ECO:0000256" key="1">
    <source>
        <dbReference type="ARBA" id="ARBA00021268"/>
    </source>
</evidence>
<dbReference type="InterPro" id="IPR013523">
    <property type="entry name" value="Hist_AcTrfase_HAT1_C"/>
</dbReference>
<evidence type="ECO:0000313" key="3">
    <source>
        <dbReference type="EMBL" id="CAB0016667.1"/>
    </source>
</evidence>
<dbReference type="SUPFAM" id="SSF55729">
    <property type="entry name" value="Acyl-CoA N-acyltransferases (Nat)"/>
    <property type="match status" value="1"/>
</dbReference>
<dbReference type="Gene3D" id="1.10.10.390">
    <property type="match status" value="1"/>
</dbReference>
<sequence>MLNFQGKTRLQNTKFSSATVRLLNGWLIILGYRRFFIGLLMERVTSLLMITGNSLFFEDPSANFQITRDFVDCIRCRKLPGFSKEKLKNGYSDDMANESREQFKINKKMRWEPAESEQLVKEFAVQVVLLRPGLLTKFSSPISKKASDKIHHGAYRECGPIGKNAVVIRSRYADTVSVICGSIIKSYQVRGCSGNGIDVRQTKSNCTDRSVFLLLESGRS</sequence>
<keyword evidence="4" id="KW-1185">Reference proteome</keyword>
<evidence type="ECO:0000259" key="2">
    <source>
        <dbReference type="Pfam" id="PF21183"/>
    </source>
</evidence>
<reference evidence="3 4" key="1">
    <citation type="submission" date="2020-02" db="EMBL/GenBank/DDBJ databases">
        <authorList>
            <person name="Ferguson B K."/>
        </authorList>
    </citation>
    <scope>NUCLEOTIDE SEQUENCE [LARGE SCALE GENOMIC DNA]</scope>
</reference>
<dbReference type="GO" id="GO:0042393">
    <property type="term" value="F:histone binding"/>
    <property type="evidence" value="ECO:0007669"/>
    <property type="project" value="InterPro"/>
</dbReference>
<evidence type="ECO:0000313" key="4">
    <source>
        <dbReference type="Proteomes" id="UP000479000"/>
    </source>
</evidence>
<dbReference type="AlphaFoldDB" id="A0A6H5HI49"/>
<dbReference type="OrthoDB" id="10253098at2759"/>
<accession>A0A6H5HI49</accession>
<dbReference type="InterPro" id="IPR048776">
    <property type="entry name" value="HAT1_C"/>
</dbReference>
<organism evidence="3 4">
    <name type="scientific">Nesidiocoris tenuis</name>
    <dbReference type="NCBI Taxonomy" id="355587"/>
    <lineage>
        <taxon>Eukaryota</taxon>
        <taxon>Metazoa</taxon>
        <taxon>Ecdysozoa</taxon>
        <taxon>Arthropoda</taxon>
        <taxon>Hexapoda</taxon>
        <taxon>Insecta</taxon>
        <taxon>Pterygota</taxon>
        <taxon>Neoptera</taxon>
        <taxon>Paraneoptera</taxon>
        <taxon>Hemiptera</taxon>
        <taxon>Heteroptera</taxon>
        <taxon>Panheteroptera</taxon>
        <taxon>Cimicomorpha</taxon>
        <taxon>Miridae</taxon>
        <taxon>Dicyphina</taxon>
        <taxon>Nesidiocoris</taxon>
    </lineage>
</organism>
<gene>
    <name evidence="3" type="ORF">NTEN_LOCUS20820</name>
</gene>
<dbReference type="EMBL" id="CADCXU010030528">
    <property type="protein sequence ID" value="CAB0016667.1"/>
    <property type="molecule type" value="Genomic_DNA"/>
</dbReference>
<dbReference type="Proteomes" id="UP000479000">
    <property type="component" value="Unassembled WGS sequence"/>
</dbReference>
<dbReference type="Pfam" id="PF21183">
    <property type="entry name" value="HAT1_C"/>
    <property type="match status" value="1"/>
</dbReference>